<name>A0ABQ3JX73_9DEIO</name>
<evidence type="ECO:0000256" key="2">
    <source>
        <dbReference type="SAM" id="Phobius"/>
    </source>
</evidence>
<feature type="transmembrane region" description="Helical" evidence="2">
    <location>
        <begin position="25"/>
        <end position="46"/>
    </location>
</feature>
<evidence type="ECO:0000313" key="3">
    <source>
        <dbReference type="EMBL" id="GHF63052.1"/>
    </source>
</evidence>
<keyword evidence="4" id="KW-1185">Reference proteome</keyword>
<protein>
    <recommendedName>
        <fullName evidence="5">DUF4234 domain-containing protein</fullName>
    </recommendedName>
</protein>
<evidence type="ECO:0000313" key="4">
    <source>
        <dbReference type="Proteomes" id="UP000619376"/>
    </source>
</evidence>
<keyword evidence="2" id="KW-0812">Transmembrane</keyword>
<accession>A0ABQ3JX73</accession>
<keyword evidence="2" id="KW-1133">Transmembrane helix</keyword>
<feature type="region of interest" description="Disordered" evidence="1">
    <location>
        <begin position="1"/>
        <end position="20"/>
    </location>
</feature>
<organism evidence="3 4">
    <name type="scientific">Deinococcus metalli</name>
    <dbReference type="NCBI Taxonomy" id="1141878"/>
    <lineage>
        <taxon>Bacteria</taxon>
        <taxon>Thermotogati</taxon>
        <taxon>Deinococcota</taxon>
        <taxon>Deinococci</taxon>
        <taxon>Deinococcales</taxon>
        <taxon>Deinococcaceae</taxon>
        <taxon>Deinococcus</taxon>
    </lineage>
</organism>
<dbReference type="EMBL" id="BNAJ01000017">
    <property type="protein sequence ID" value="GHF63052.1"/>
    <property type="molecule type" value="Genomic_DNA"/>
</dbReference>
<evidence type="ECO:0008006" key="5">
    <source>
        <dbReference type="Google" id="ProtNLM"/>
    </source>
</evidence>
<comment type="caution">
    <text evidence="3">The sequence shown here is derived from an EMBL/GenBank/DDBJ whole genome shotgun (WGS) entry which is preliminary data.</text>
</comment>
<gene>
    <name evidence="3" type="ORF">GCM10017781_43910</name>
</gene>
<feature type="compositionally biased region" description="Basic and acidic residues" evidence="1">
    <location>
        <begin position="1"/>
        <end position="11"/>
    </location>
</feature>
<dbReference type="Proteomes" id="UP000619376">
    <property type="component" value="Unassembled WGS sequence"/>
</dbReference>
<evidence type="ECO:0000256" key="1">
    <source>
        <dbReference type="SAM" id="MobiDB-lite"/>
    </source>
</evidence>
<sequence length="149" mass="16048">MGVSWPEDKTTPRPPAGPTARPPRLAFLTVPLLIGLFYNAISLLTLPFSGGALNEMLAQLNGASGLPPVQLTPQQVQLTLWLSFALTAVLILWLYYTRRAVMDGRSWGRVSSIVIAVLSLLIVPFGTVLGIVMLVGAFDRAVVAYTSRA</sequence>
<proteinExistence type="predicted"/>
<reference evidence="4" key="1">
    <citation type="journal article" date="2019" name="Int. J. Syst. Evol. Microbiol.">
        <title>The Global Catalogue of Microorganisms (GCM) 10K type strain sequencing project: providing services to taxonomists for standard genome sequencing and annotation.</title>
        <authorList>
            <consortium name="The Broad Institute Genomics Platform"/>
            <consortium name="The Broad Institute Genome Sequencing Center for Infectious Disease"/>
            <person name="Wu L."/>
            <person name="Ma J."/>
        </authorList>
    </citation>
    <scope>NUCLEOTIDE SEQUENCE [LARGE SCALE GENOMIC DNA]</scope>
    <source>
        <strain evidence="4">CGMCC 1.18437</strain>
    </source>
</reference>
<feature type="transmembrane region" description="Helical" evidence="2">
    <location>
        <begin position="78"/>
        <end position="96"/>
    </location>
</feature>
<keyword evidence="2" id="KW-0472">Membrane</keyword>
<feature type="transmembrane region" description="Helical" evidence="2">
    <location>
        <begin position="108"/>
        <end position="138"/>
    </location>
</feature>